<accession>W2JC19</accession>
<protein>
    <submittedName>
        <fullName evidence="3">Uncharacterized protein</fullName>
    </submittedName>
</protein>
<keyword evidence="2" id="KW-0472">Membrane</keyword>
<keyword evidence="2" id="KW-0812">Transmembrane</keyword>
<feature type="compositionally biased region" description="Basic and acidic residues" evidence="1">
    <location>
        <begin position="57"/>
        <end position="73"/>
    </location>
</feature>
<reference evidence="3 4" key="1">
    <citation type="submission" date="2013-11" db="EMBL/GenBank/DDBJ databases">
        <title>The Genome Sequence of Phytophthora parasitica CJ05E6.</title>
        <authorList>
            <consortium name="The Broad Institute Genomics Platform"/>
            <person name="Russ C."/>
            <person name="Tyler B."/>
            <person name="Panabieres F."/>
            <person name="Shan W."/>
            <person name="Tripathy S."/>
            <person name="Grunwald N."/>
            <person name="Machado M."/>
            <person name="Johnson C.S."/>
            <person name="Arredondo F."/>
            <person name="Hong C."/>
            <person name="Coffey M."/>
            <person name="Young S.K."/>
            <person name="Zeng Q."/>
            <person name="Gargeya S."/>
            <person name="Fitzgerald M."/>
            <person name="Abouelleil A."/>
            <person name="Alvarado L."/>
            <person name="Chapman S.B."/>
            <person name="Gainer-Dewar J."/>
            <person name="Goldberg J."/>
            <person name="Griggs A."/>
            <person name="Gujja S."/>
            <person name="Hansen M."/>
            <person name="Howarth C."/>
            <person name="Imamovic A."/>
            <person name="Ireland A."/>
            <person name="Larimer J."/>
            <person name="McCowan C."/>
            <person name="Murphy C."/>
            <person name="Pearson M."/>
            <person name="Poon T.W."/>
            <person name="Priest M."/>
            <person name="Roberts A."/>
            <person name="Saif S."/>
            <person name="Shea T."/>
            <person name="Sykes S."/>
            <person name="Wortman J."/>
            <person name="Nusbaum C."/>
            <person name="Birren B."/>
        </authorList>
    </citation>
    <scope>NUCLEOTIDE SEQUENCE [LARGE SCALE GENOMIC DNA]</scope>
    <source>
        <strain evidence="3 4">CJ05E6</strain>
    </source>
</reference>
<dbReference type="VEuPathDB" id="FungiDB:PPTG_10435"/>
<dbReference type="EMBL" id="KI672035">
    <property type="protein sequence ID" value="ETL43954.1"/>
    <property type="molecule type" value="Genomic_DNA"/>
</dbReference>
<name>W2JC19_PHYNI</name>
<evidence type="ECO:0000313" key="4">
    <source>
        <dbReference type="Proteomes" id="UP000053864"/>
    </source>
</evidence>
<evidence type="ECO:0000256" key="1">
    <source>
        <dbReference type="SAM" id="MobiDB-lite"/>
    </source>
</evidence>
<sequence>MGFAFKVDKEMNPSSWETLDNEFDTEDQALGTTVMLAEDDGSLSKQIIVDYFTSDGPRTRRLDSSDEPERNILDESSGDEELRESREIPERLDKVHGMKTSSPEKVKGERTNASVDLLEERRHWVVEALFTWEIVLSVLVVLVALAQYMWMWNLVELSTLGLESGH</sequence>
<evidence type="ECO:0000256" key="2">
    <source>
        <dbReference type="SAM" id="Phobius"/>
    </source>
</evidence>
<dbReference type="Proteomes" id="UP000053864">
    <property type="component" value="Unassembled WGS sequence"/>
</dbReference>
<feature type="compositionally biased region" description="Basic and acidic residues" evidence="1">
    <location>
        <begin position="83"/>
        <end position="109"/>
    </location>
</feature>
<evidence type="ECO:0000313" key="3">
    <source>
        <dbReference type="EMBL" id="ETL43954.1"/>
    </source>
</evidence>
<dbReference type="AlphaFoldDB" id="W2JC19"/>
<feature type="region of interest" description="Disordered" evidence="1">
    <location>
        <begin position="57"/>
        <end position="109"/>
    </location>
</feature>
<keyword evidence="2" id="KW-1133">Transmembrane helix</keyword>
<gene>
    <name evidence="3" type="ORF">L916_05653</name>
</gene>
<organism evidence="3 4">
    <name type="scientific">Phytophthora nicotianae</name>
    <name type="common">Potato buckeye rot agent</name>
    <name type="synonym">Phytophthora parasitica</name>
    <dbReference type="NCBI Taxonomy" id="4792"/>
    <lineage>
        <taxon>Eukaryota</taxon>
        <taxon>Sar</taxon>
        <taxon>Stramenopiles</taxon>
        <taxon>Oomycota</taxon>
        <taxon>Peronosporomycetes</taxon>
        <taxon>Peronosporales</taxon>
        <taxon>Peronosporaceae</taxon>
        <taxon>Phytophthora</taxon>
    </lineage>
</organism>
<proteinExistence type="predicted"/>
<feature type="transmembrane region" description="Helical" evidence="2">
    <location>
        <begin position="129"/>
        <end position="150"/>
    </location>
</feature>